<reference evidence="1" key="2">
    <citation type="journal article" date="2015" name="Fish Shellfish Immunol.">
        <title>Early steps in the European eel (Anguilla anguilla)-Vibrio vulnificus interaction in the gills: Role of the RtxA13 toxin.</title>
        <authorList>
            <person name="Callol A."/>
            <person name="Pajuelo D."/>
            <person name="Ebbesson L."/>
            <person name="Teles M."/>
            <person name="MacKenzie S."/>
            <person name="Amaro C."/>
        </authorList>
    </citation>
    <scope>NUCLEOTIDE SEQUENCE</scope>
</reference>
<proteinExistence type="predicted"/>
<sequence length="14" mass="1591">MPVNSCLFQLVNLL</sequence>
<accession>A0A0E9R9E6</accession>
<dbReference type="EMBL" id="GBXM01083462">
    <property type="protein sequence ID" value="JAH25115.1"/>
    <property type="molecule type" value="Transcribed_RNA"/>
</dbReference>
<evidence type="ECO:0000313" key="1">
    <source>
        <dbReference type="EMBL" id="JAH25115.1"/>
    </source>
</evidence>
<reference evidence="1" key="1">
    <citation type="submission" date="2014-11" db="EMBL/GenBank/DDBJ databases">
        <authorList>
            <person name="Amaro Gonzalez C."/>
        </authorList>
    </citation>
    <scope>NUCLEOTIDE SEQUENCE</scope>
</reference>
<organism evidence="1">
    <name type="scientific">Anguilla anguilla</name>
    <name type="common">European freshwater eel</name>
    <name type="synonym">Muraena anguilla</name>
    <dbReference type="NCBI Taxonomy" id="7936"/>
    <lineage>
        <taxon>Eukaryota</taxon>
        <taxon>Metazoa</taxon>
        <taxon>Chordata</taxon>
        <taxon>Craniata</taxon>
        <taxon>Vertebrata</taxon>
        <taxon>Euteleostomi</taxon>
        <taxon>Actinopterygii</taxon>
        <taxon>Neopterygii</taxon>
        <taxon>Teleostei</taxon>
        <taxon>Anguilliformes</taxon>
        <taxon>Anguillidae</taxon>
        <taxon>Anguilla</taxon>
    </lineage>
</organism>
<name>A0A0E9R9E6_ANGAN</name>
<protein>
    <submittedName>
        <fullName evidence="1">Uncharacterized protein</fullName>
    </submittedName>
</protein>